<dbReference type="EMBL" id="CP039690">
    <property type="protein sequence ID" value="QCI64805.1"/>
    <property type="molecule type" value="Genomic_DNA"/>
</dbReference>
<dbReference type="OrthoDB" id="5740990at2"/>
<name>A0A4D7AZN1_9HYPH</name>
<gene>
    <name evidence="1" type="ORF">E8M01_11565</name>
</gene>
<evidence type="ECO:0000313" key="2">
    <source>
        <dbReference type="Proteomes" id="UP000298781"/>
    </source>
</evidence>
<organism evidence="1 2">
    <name type="scientific">Phreatobacter stygius</name>
    <dbReference type="NCBI Taxonomy" id="1940610"/>
    <lineage>
        <taxon>Bacteria</taxon>
        <taxon>Pseudomonadati</taxon>
        <taxon>Pseudomonadota</taxon>
        <taxon>Alphaproteobacteria</taxon>
        <taxon>Hyphomicrobiales</taxon>
        <taxon>Phreatobacteraceae</taxon>
        <taxon>Phreatobacter</taxon>
    </lineage>
</organism>
<sequence length="91" mass="10165">MKITIDIDCTPVEARVFLGLPDVQPMQTAWLAEVEKRMMAEAEKFSPEGLARMWLSGVPTNADWLPEMFRGLFGQGAGQDPASRETKNKPK</sequence>
<reference evidence="1 2" key="1">
    <citation type="submission" date="2019-04" db="EMBL/GenBank/DDBJ databases">
        <title>Phreatobacter aquaticus sp. nov.</title>
        <authorList>
            <person name="Choi A."/>
        </authorList>
    </citation>
    <scope>NUCLEOTIDE SEQUENCE [LARGE SCALE GENOMIC DNA]</scope>
    <source>
        <strain evidence="1 2">KCTC 52518</strain>
    </source>
</reference>
<keyword evidence="2" id="KW-1185">Reference proteome</keyword>
<dbReference type="RefSeq" id="WP_136960256.1">
    <property type="nucleotide sequence ID" value="NZ_CP039690.1"/>
</dbReference>
<dbReference type="AlphaFoldDB" id="A0A4D7AZN1"/>
<protein>
    <submittedName>
        <fullName evidence="1">Uncharacterized protein</fullName>
    </submittedName>
</protein>
<dbReference type="Pfam" id="PF20099">
    <property type="entry name" value="DUF6489"/>
    <property type="match status" value="1"/>
</dbReference>
<dbReference type="InterPro" id="IPR045502">
    <property type="entry name" value="DUF6489"/>
</dbReference>
<proteinExistence type="predicted"/>
<dbReference type="KEGG" id="pstg:E8M01_11565"/>
<evidence type="ECO:0000313" key="1">
    <source>
        <dbReference type="EMBL" id="QCI64805.1"/>
    </source>
</evidence>
<dbReference type="Proteomes" id="UP000298781">
    <property type="component" value="Chromosome"/>
</dbReference>
<accession>A0A4D7AZN1</accession>